<keyword evidence="1" id="KW-1133">Transmembrane helix</keyword>
<protein>
    <submittedName>
        <fullName evidence="2">Uncharacterized protein</fullName>
    </submittedName>
</protein>
<feature type="transmembrane region" description="Helical" evidence="1">
    <location>
        <begin position="6"/>
        <end position="30"/>
    </location>
</feature>
<reference evidence="2" key="1">
    <citation type="submission" date="2021-01" db="EMBL/GenBank/DDBJ databases">
        <authorList>
            <person name="Corre E."/>
            <person name="Pelletier E."/>
            <person name="Niang G."/>
            <person name="Scheremetjew M."/>
            <person name="Finn R."/>
            <person name="Kale V."/>
            <person name="Holt S."/>
            <person name="Cochrane G."/>
            <person name="Meng A."/>
            <person name="Brown T."/>
            <person name="Cohen L."/>
        </authorList>
    </citation>
    <scope>NUCLEOTIDE SEQUENCE</scope>
    <source>
        <strain evidence="2">CCAP979/52</strain>
    </source>
</reference>
<evidence type="ECO:0000256" key="1">
    <source>
        <dbReference type="SAM" id="Phobius"/>
    </source>
</evidence>
<sequence>MIAEGVIIIGGLLAGGVAATGASMFGAYAMTDLTRPENAKSVYDEHHDEDHHYEEEYHDDDQVAMSQGEFDPNMQVNTAEVATPSYQGIRLLPSATHSSSQSATRIQAALV</sequence>
<name>A0A7S0M324_9CRYP</name>
<gene>
    <name evidence="2" type="ORF">CCUR1050_LOCUS5969</name>
</gene>
<keyword evidence="1" id="KW-0472">Membrane</keyword>
<dbReference type="AlphaFoldDB" id="A0A7S0M324"/>
<proteinExistence type="predicted"/>
<evidence type="ECO:0000313" key="2">
    <source>
        <dbReference type="EMBL" id="CAD8628290.1"/>
    </source>
</evidence>
<dbReference type="EMBL" id="HBEZ01010880">
    <property type="protein sequence ID" value="CAD8628290.1"/>
    <property type="molecule type" value="Transcribed_RNA"/>
</dbReference>
<organism evidence="2">
    <name type="scientific">Cryptomonas curvata</name>
    <dbReference type="NCBI Taxonomy" id="233186"/>
    <lineage>
        <taxon>Eukaryota</taxon>
        <taxon>Cryptophyceae</taxon>
        <taxon>Cryptomonadales</taxon>
        <taxon>Cryptomonadaceae</taxon>
        <taxon>Cryptomonas</taxon>
    </lineage>
</organism>
<accession>A0A7S0M324</accession>
<keyword evidence="1" id="KW-0812">Transmembrane</keyword>